<evidence type="ECO:0000313" key="1">
    <source>
        <dbReference type="EMBL" id="MBL7527973.1"/>
    </source>
</evidence>
<keyword evidence="2" id="KW-1185">Reference proteome</keyword>
<name>A0ABS1WF40_9GAMM</name>
<comment type="caution">
    <text evidence="1">The sequence shown here is derived from an EMBL/GenBank/DDBJ whole genome shotgun (WGS) entry which is preliminary data.</text>
</comment>
<protein>
    <recommendedName>
        <fullName evidence="3">Cofactor-independent phosphoglycerate mutase</fullName>
    </recommendedName>
</protein>
<organism evidence="1 2">
    <name type="scientific">Legionella bononiensis</name>
    <dbReference type="NCBI Taxonomy" id="2793102"/>
    <lineage>
        <taxon>Bacteria</taxon>
        <taxon>Pseudomonadati</taxon>
        <taxon>Pseudomonadota</taxon>
        <taxon>Gammaproteobacteria</taxon>
        <taxon>Legionellales</taxon>
        <taxon>Legionellaceae</taxon>
        <taxon>Legionella</taxon>
    </lineage>
</organism>
<gene>
    <name evidence="1" type="ORF">I5282_15540</name>
</gene>
<evidence type="ECO:0000313" key="2">
    <source>
        <dbReference type="Proteomes" id="UP000809910"/>
    </source>
</evidence>
<dbReference type="RefSeq" id="WP_203108592.1">
    <property type="nucleotide sequence ID" value="NZ_JADOBG010000007.1"/>
</dbReference>
<accession>A0ABS1WF40</accession>
<sequence>MDIIINADCTSVPMDVKPLTSMQQASLNFLASLGYDPLNLPLADLLRKTHHLEGNWVVLSPIHWQASHNDAMIIAAGSDLQLSEQESLSWFKLLSDYLHADGLTLYYHDANTWLLNTADKPPLNAKPVYCLFSHSLMPELERLDSTMYWQKFFTECQMFFASKPNSTLLNGVWAWHGGTLSAKKSIPVCADETFLPMAQACSNNVTPYSPSIRLRDFKVILLNDIELLDSLHQQELNKIPAHWYWLNSAYVHKNYNWFTRIWRSLTHAH</sequence>
<dbReference type="Proteomes" id="UP000809910">
    <property type="component" value="Unassembled WGS sequence"/>
</dbReference>
<proteinExistence type="predicted"/>
<dbReference type="EMBL" id="JADWVN010000028">
    <property type="protein sequence ID" value="MBL7527973.1"/>
    <property type="molecule type" value="Genomic_DNA"/>
</dbReference>
<reference evidence="1 2" key="1">
    <citation type="submission" date="2020-12" db="EMBL/GenBank/DDBJ databases">
        <title>WGS of Legionella: environmental sample.</title>
        <authorList>
            <person name="Cristino S."/>
            <person name="Girolamini L."/>
            <person name="Salaris S."/>
            <person name="Pascale M.R."/>
            <person name="Mazzotta M."/>
            <person name="Orsini M."/>
            <person name="Grottola A."/>
        </authorList>
    </citation>
    <scope>NUCLEOTIDE SEQUENCE [LARGE SCALE GENOMIC DNA]</scope>
    <source>
        <strain evidence="1 2">30cs62</strain>
    </source>
</reference>
<evidence type="ECO:0008006" key="3">
    <source>
        <dbReference type="Google" id="ProtNLM"/>
    </source>
</evidence>